<sequence>MPTECTMFLVWQSRCSTLGAWMVRPPSLHRAQKCGDAIIQRKALLHISPENKRVGRRKTSTVAYQIQADKRAPLSDFVVG</sequence>
<reference evidence="1" key="1">
    <citation type="submission" date="2014-11" db="EMBL/GenBank/DDBJ databases">
        <authorList>
            <person name="Amaro Gonzalez C."/>
        </authorList>
    </citation>
    <scope>NUCLEOTIDE SEQUENCE</scope>
</reference>
<dbReference type="AlphaFoldDB" id="A0A0E9V1E3"/>
<proteinExistence type="predicted"/>
<reference evidence="1" key="2">
    <citation type="journal article" date="2015" name="Fish Shellfish Immunol.">
        <title>Early steps in the European eel (Anguilla anguilla)-Vibrio vulnificus interaction in the gills: Role of the RtxA13 toxin.</title>
        <authorList>
            <person name="Callol A."/>
            <person name="Pajuelo D."/>
            <person name="Ebbesson L."/>
            <person name="Teles M."/>
            <person name="MacKenzie S."/>
            <person name="Amaro C."/>
        </authorList>
    </citation>
    <scope>NUCLEOTIDE SEQUENCE</scope>
</reference>
<accession>A0A0E9V1E3</accession>
<name>A0A0E9V1E3_ANGAN</name>
<organism evidence="1">
    <name type="scientific">Anguilla anguilla</name>
    <name type="common">European freshwater eel</name>
    <name type="synonym">Muraena anguilla</name>
    <dbReference type="NCBI Taxonomy" id="7936"/>
    <lineage>
        <taxon>Eukaryota</taxon>
        <taxon>Metazoa</taxon>
        <taxon>Chordata</taxon>
        <taxon>Craniata</taxon>
        <taxon>Vertebrata</taxon>
        <taxon>Euteleostomi</taxon>
        <taxon>Actinopterygii</taxon>
        <taxon>Neopterygii</taxon>
        <taxon>Teleostei</taxon>
        <taxon>Anguilliformes</taxon>
        <taxon>Anguillidae</taxon>
        <taxon>Anguilla</taxon>
    </lineage>
</organism>
<dbReference type="EMBL" id="GBXM01037332">
    <property type="protein sequence ID" value="JAH71245.1"/>
    <property type="molecule type" value="Transcribed_RNA"/>
</dbReference>
<evidence type="ECO:0000313" key="1">
    <source>
        <dbReference type="EMBL" id="JAH71245.1"/>
    </source>
</evidence>
<protein>
    <submittedName>
        <fullName evidence="1">Uncharacterized protein</fullName>
    </submittedName>
</protein>